<evidence type="ECO:0000313" key="3">
    <source>
        <dbReference type="Proteomes" id="UP000270487"/>
    </source>
</evidence>
<dbReference type="SUPFAM" id="SSF49354">
    <property type="entry name" value="PapD-like"/>
    <property type="match status" value="1"/>
</dbReference>
<keyword evidence="1" id="KW-0732">Signal</keyword>
<protein>
    <submittedName>
        <fullName evidence="2">Putative fimbrial protein TcfA</fullName>
    </submittedName>
</protein>
<dbReference type="InterPro" id="IPR008962">
    <property type="entry name" value="PapD-like_sf"/>
</dbReference>
<feature type="signal peptide" evidence="1">
    <location>
        <begin position="1"/>
        <end position="25"/>
    </location>
</feature>
<proteinExistence type="predicted"/>
<organism evidence="2 3">
    <name type="scientific">Serratia fonticola</name>
    <dbReference type="NCBI Taxonomy" id="47917"/>
    <lineage>
        <taxon>Bacteria</taxon>
        <taxon>Pseudomonadati</taxon>
        <taxon>Pseudomonadota</taxon>
        <taxon>Gammaproteobacteria</taxon>
        <taxon>Enterobacterales</taxon>
        <taxon>Yersiniaceae</taxon>
        <taxon>Serratia</taxon>
    </lineage>
</organism>
<sequence length="230" mass="24793">MKPIISPLHITLASALLAMSGLTLADGQLMVMPARSTVEGTQNRTVQVSNLGDKPLYLKVDMVRIENPGEKPERKTPIGDLTVPEMMANPAKLTLGPGQKRDINLVVLKAPTKETLYRLYIVPINSIKVVGENSQEKIKAPITFGIAYGVLVSHLPSSGSQTHGWAHQCQANGLQLTSTGNMHTLFSGLQVVPADSMPGEQKIFPGLPRVFPVKALKGQADGKPFDLRCP</sequence>
<dbReference type="Gene3D" id="2.60.40.10">
    <property type="entry name" value="Immunoglobulins"/>
    <property type="match status" value="1"/>
</dbReference>
<evidence type="ECO:0000256" key="1">
    <source>
        <dbReference type="SAM" id="SignalP"/>
    </source>
</evidence>
<gene>
    <name evidence="2" type="ORF">NCTC13193_00920</name>
</gene>
<dbReference type="AlphaFoldDB" id="A0A3S4XWZ2"/>
<dbReference type="Proteomes" id="UP000270487">
    <property type="component" value="Chromosome"/>
</dbReference>
<name>A0A3S4XWZ2_SERFO</name>
<evidence type="ECO:0000313" key="2">
    <source>
        <dbReference type="EMBL" id="VEI63874.1"/>
    </source>
</evidence>
<dbReference type="RefSeq" id="WP_141131140.1">
    <property type="nucleotide sequence ID" value="NZ_CAMISI010000001.1"/>
</dbReference>
<reference evidence="2 3" key="1">
    <citation type="submission" date="2018-12" db="EMBL/GenBank/DDBJ databases">
        <authorList>
            <consortium name="Pathogen Informatics"/>
        </authorList>
    </citation>
    <scope>NUCLEOTIDE SEQUENCE [LARGE SCALE GENOMIC DNA]</scope>
    <source>
        <strain evidence="2 3">NCTC13193</strain>
    </source>
</reference>
<dbReference type="EMBL" id="LR134492">
    <property type="protein sequence ID" value="VEI63874.1"/>
    <property type="molecule type" value="Genomic_DNA"/>
</dbReference>
<accession>A0A3S4XWZ2</accession>
<dbReference type="InterPro" id="IPR013783">
    <property type="entry name" value="Ig-like_fold"/>
</dbReference>
<feature type="chain" id="PRO_5018739311" evidence="1">
    <location>
        <begin position="26"/>
        <end position="230"/>
    </location>
</feature>